<dbReference type="Proteomes" id="UP000193303">
    <property type="component" value="Unassembled WGS sequence"/>
</dbReference>
<protein>
    <submittedName>
        <fullName evidence="6">Carnitine acyltransferase</fullName>
    </submittedName>
</protein>
<dbReference type="Gene3D" id="3.30.559.10">
    <property type="entry name" value="Chloramphenicol acetyltransferase-like domain"/>
    <property type="match status" value="1"/>
</dbReference>
<dbReference type="AlphaFoldDB" id="A0A1X3DLX2"/>
<dbReference type="InterPro" id="IPR000542">
    <property type="entry name" value="Carn_acyl_trans"/>
</dbReference>
<evidence type="ECO:0000256" key="3">
    <source>
        <dbReference type="ARBA" id="ARBA00023315"/>
    </source>
</evidence>
<keyword evidence="2" id="KW-0808">Transferase</keyword>
<dbReference type="GO" id="GO:0004095">
    <property type="term" value="F:carnitine O-palmitoyltransferase activity"/>
    <property type="evidence" value="ECO:0007669"/>
    <property type="project" value="TreeGrafter"/>
</dbReference>
<dbReference type="RefSeq" id="WP_085357603.1">
    <property type="nucleotide sequence ID" value="NZ_MTAB01000001.1"/>
</dbReference>
<evidence type="ECO:0000256" key="1">
    <source>
        <dbReference type="ARBA" id="ARBA00005232"/>
    </source>
</evidence>
<name>A0A1X3DLX2_9NEIS</name>
<dbReference type="EMBL" id="MTAB01000001">
    <property type="protein sequence ID" value="OSI25403.1"/>
    <property type="molecule type" value="Genomic_DNA"/>
</dbReference>
<evidence type="ECO:0000313" key="7">
    <source>
        <dbReference type="Proteomes" id="UP000193303"/>
    </source>
</evidence>
<dbReference type="InterPro" id="IPR039551">
    <property type="entry name" value="Cho/carn_acyl_trans"/>
</dbReference>
<dbReference type="Pfam" id="PF00755">
    <property type="entry name" value="Carn_acyltransf"/>
    <property type="match status" value="1"/>
</dbReference>
<dbReference type="PANTHER" id="PTHR22589:SF16">
    <property type="entry name" value="CARNITINE O-PALMITOYLTRANSFERASE 2, MITOCHONDRIAL"/>
    <property type="match status" value="1"/>
</dbReference>
<dbReference type="OrthoDB" id="1456at2"/>
<comment type="caution">
    <text evidence="6">The sequence shown here is derived from an EMBL/GenBank/DDBJ whole genome shotgun (WGS) entry which is preliminary data.</text>
</comment>
<dbReference type="Gene3D" id="3.30.559.70">
    <property type="entry name" value="Choline/Carnitine o-acyltransferase, domain 2"/>
    <property type="match status" value="1"/>
</dbReference>
<reference evidence="7" key="1">
    <citation type="submission" date="2017-01" db="EMBL/GenBank/DDBJ databases">
        <authorList>
            <person name="Mah S.A."/>
            <person name="Swanson W.J."/>
            <person name="Moy G.W."/>
            <person name="Vacquier V.D."/>
        </authorList>
    </citation>
    <scope>NUCLEOTIDE SEQUENCE [LARGE SCALE GENOMIC DNA]</scope>
    <source>
        <strain evidence="7">124861</strain>
    </source>
</reference>
<evidence type="ECO:0000313" key="6">
    <source>
        <dbReference type="EMBL" id="OSI25403.1"/>
    </source>
</evidence>
<accession>A0A1X3DLX2</accession>
<organism evidence="6 7">
    <name type="scientific">Neisseria dumasiana</name>
    <dbReference type="NCBI Taxonomy" id="1931275"/>
    <lineage>
        <taxon>Bacteria</taxon>
        <taxon>Pseudomonadati</taxon>
        <taxon>Pseudomonadota</taxon>
        <taxon>Betaproteobacteria</taxon>
        <taxon>Neisseriales</taxon>
        <taxon>Neisseriaceae</taxon>
        <taxon>Neisseria</taxon>
    </lineage>
</organism>
<feature type="active site" description="Proton acceptor" evidence="4">
    <location>
        <position position="289"/>
    </location>
</feature>
<dbReference type="PANTHER" id="PTHR22589">
    <property type="entry name" value="CARNITINE O-ACYLTRANSFERASE"/>
    <property type="match status" value="1"/>
</dbReference>
<dbReference type="InterPro" id="IPR023213">
    <property type="entry name" value="CAT-like_dom_sf"/>
</dbReference>
<proteinExistence type="inferred from homology"/>
<gene>
    <name evidence="6" type="ORF">BV912_00585</name>
</gene>
<dbReference type="SUPFAM" id="SSF52777">
    <property type="entry name" value="CoA-dependent acyltransferases"/>
    <property type="match status" value="2"/>
</dbReference>
<evidence type="ECO:0000259" key="5">
    <source>
        <dbReference type="Pfam" id="PF00755"/>
    </source>
</evidence>
<comment type="similarity">
    <text evidence="1">Belongs to the carnitine/choline acetyltransferase family.</text>
</comment>
<dbReference type="GO" id="GO:0006635">
    <property type="term" value="P:fatty acid beta-oxidation"/>
    <property type="evidence" value="ECO:0007669"/>
    <property type="project" value="TreeGrafter"/>
</dbReference>
<sequence>MTQQPRLPVPDLVETCARYLKQVRPLLSDEEYKKTTASVRHFQSRIGKTLQTQLQTSAEQADTSWLLDAWLKSYLDIRTPLPLASNVGFTIRTHGKSLSEWASAIAAVCADFHHGRIPVPQTPQGTPVCMHQWQILRGAARIPQTGSDGYRIAATANRHIGVLHNGFYYRITALDDNFEAYHPDTFKQAFEQILSDYTCNPYPVAIASYLGGNAAARLYRDLKRKDDNTELAEHIETDLFHISLDDISLSPDEDLARATFQPHQNVWCYKPMTFCYNSSTQNLFLHCEHTWEDGGTLKNIVALAGEKLRTPQGKKTAPAISRHQWSLTPAQKKNWPQWQQQYAEQAVKMRVSSLPVTFNGNTIPKGISHDALMQFMFQYALLTTYGEVRNIYEAVDVSHFRNGRTECVRPISEESLAFVGSLLQEQPDHSLLDAALAEHKARVKAAKLAQGVNRHLLGLKLTAKQNGSSRVPAVFKDKGYEVFTTDFLSTSTLGDDSIIVNFAFAPTSAGGLGINYTLTQDGWLFTASYPEHQKHEVAIFLEALKQGAERLLFFFNPTVKENNKPL</sequence>
<evidence type="ECO:0000256" key="2">
    <source>
        <dbReference type="ARBA" id="ARBA00022679"/>
    </source>
</evidence>
<feature type="domain" description="Choline/carnitine acyltransferase" evidence="5">
    <location>
        <begin position="7"/>
        <end position="546"/>
    </location>
</feature>
<keyword evidence="3 6" id="KW-0012">Acyltransferase</keyword>
<dbReference type="InterPro" id="IPR042231">
    <property type="entry name" value="Cho/carn_acyl_trans_2"/>
</dbReference>
<evidence type="ECO:0000256" key="4">
    <source>
        <dbReference type="PIRSR" id="PIRSR600542-1"/>
    </source>
</evidence>